<keyword evidence="4" id="KW-1185">Reference proteome</keyword>
<protein>
    <submittedName>
        <fullName evidence="3">Gluconate 5-dehydrogenase</fullName>
        <ecNumber evidence="3">1.1.1.69</ecNumber>
    </submittedName>
</protein>
<organism evidence="3 4">
    <name type="scientific">Bifidobacterium amazonense</name>
    <dbReference type="NCBI Taxonomy" id="2809027"/>
    <lineage>
        <taxon>Bacteria</taxon>
        <taxon>Bacillati</taxon>
        <taxon>Actinomycetota</taxon>
        <taxon>Actinomycetes</taxon>
        <taxon>Bifidobacteriales</taxon>
        <taxon>Bifidobacteriaceae</taxon>
        <taxon>Bifidobacterium</taxon>
    </lineage>
</organism>
<gene>
    <name evidence="3" type="ORF">JS533_008190</name>
</gene>
<dbReference type="PROSITE" id="PS00061">
    <property type="entry name" value="ADH_SHORT"/>
    <property type="match status" value="1"/>
</dbReference>
<sequence length="264" mass="27750">MGKFSLEGKVALVTGASYGIGFAIATAFAAAGARIAFNDISEAAVERGLRNYAEAGIDVHGYVADVTDEPAVAGLVRDVERDLGTIDILVNNAGIIKRVPMLDMSAADFRKVIDVDLNAPFIVSKAVIPGMIAKGHGKIINICSMMSELGRETVAAYAAAKGGLKMLTRNICAEYGEANIQCNAIGPGYIATPQTAPLRERRPDGSRHPFDAFIVAKTPAARWGTPEDLQGPAIFLASDASDFVNGHVLYVDGGILAYIGKQPA</sequence>
<dbReference type="SUPFAM" id="SSF51735">
    <property type="entry name" value="NAD(P)-binding Rossmann-fold domains"/>
    <property type="match status" value="1"/>
</dbReference>
<accession>A0ABS9VWQ7</accession>
<evidence type="ECO:0000313" key="3">
    <source>
        <dbReference type="EMBL" id="MCH9276245.1"/>
    </source>
</evidence>
<dbReference type="PRINTS" id="PR00080">
    <property type="entry name" value="SDRFAMILY"/>
</dbReference>
<proteinExistence type="inferred from homology"/>
<name>A0ABS9VWQ7_9BIFI</name>
<dbReference type="Proteomes" id="UP000710815">
    <property type="component" value="Unassembled WGS sequence"/>
</dbReference>
<evidence type="ECO:0000256" key="2">
    <source>
        <dbReference type="ARBA" id="ARBA00023002"/>
    </source>
</evidence>
<reference evidence="3 4" key="1">
    <citation type="journal article" date="2021" name="Environ. Microbiol.">
        <title>Genetic insights into the dark matter of the mammalian gut microbiota through targeted genome reconstruction.</title>
        <authorList>
            <person name="Lugli G.A."/>
            <person name="Alessandri G."/>
            <person name="Milani C."/>
            <person name="Viappiani A."/>
            <person name="Fontana F."/>
            <person name="Tarracchini C."/>
            <person name="Mancabelli L."/>
            <person name="Argentini C."/>
            <person name="Ruiz L."/>
            <person name="Margolles A."/>
            <person name="van Sinderen D."/>
            <person name="Turroni F."/>
            <person name="Ventura M."/>
        </authorList>
    </citation>
    <scope>NUCLEOTIDE SEQUENCE [LARGE SCALE GENOMIC DNA]</scope>
    <source>
        <strain evidence="3 4">MA1</strain>
    </source>
</reference>
<dbReference type="InterPro" id="IPR036291">
    <property type="entry name" value="NAD(P)-bd_dom_sf"/>
</dbReference>
<dbReference type="NCBIfam" id="NF005488">
    <property type="entry name" value="PRK07097.1"/>
    <property type="match status" value="1"/>
</dbReference>
<evidence type="ECO:0000313" key="4">
    <source>
        <dbReference type="Proteomes" id="UP000710815"/>
    </source>
</evidence>
<dbReference type="GO" id="GO:0008874">
    <property type="term" value="F:gluconate 5-dehydrogenase activity"/>
    <property type="evidence" value="ECO:0007669"/>
    <property type="project" value="UniProtKB-EC"/>
</dbReference>
<dbReference type="InterPro" id="IPR020904">
    <property type="entry name" value="Sc_DH/Rdtase_CS"/>
</dbReference>
<evidence type="ECO:0000256" key="1">
    <source>
        <dbReference type="ARBA" id="ARBA00006484"/>
    </source>
</evidence>
<dbReference type="EC" id="1.1.1.69" evidence="3"/>
<dbReference type="Gene3D" id="3.40.50.720">
    <property type="entry name" value="NAD(P)-binding Rossmann-like Domain"/>
    <property type="match status" value="1"/>
</dbReference>
<comment type="similarity">
    <text evidence="1">Belongs to the short-chain dehydrogenases/reductases (SDR) family.</text>
</comment>
<dbReference type="InterPro" id="IPR002347">
    <property type="entry name" value="SDR_fam"/>
</dbReference>
<dbReference type="PRINTS" id="PR00081">
    <property type="entry name" value="GDHRDH"/>
</dbReference>
<dbReference type="PANTHER" id="PTHR42760:SF115">
    <property type="entry name" value="3-OXOACYL-[ACYL-CARRIER-PROTEIN] REDUCTASE FABG"/>
    <property type="match status" value="1"/>
</dbReference>
<dbReference type="Pfam" id="PF13561">
    <property type="entry name" value="adh_short_C2"/>
    <property type="match status" value="1"/>
</dbReference>
<comment type="caution">
    <text evidence="3">The sequence shown here is derived from an EMBL/GenBank/DDBJ whole genome shotgun (WGS) entry which is preliminary data.</text>
</comment>
<keyword evidence="2 3" id="KW-0560">Oxidoreductase</keyword>
<dbReference type="PANTHER" id="PTHR42760">
    <property type="entry name" value="SHORT-CHAIN DEHYDROGENASES/REDUCTASES FAMILY MEMBER"/>
    <property type="match status" value="1"/>
</dbReference>
<dbReference type="EMBL" id="JAFEJT020000031">
    <property type="protein sequence ID" value="MCH9276245.1"/>
    <property type="molecule type" value="Genomic_DNA"/>
</dbReference>
<reference evidence="3 4" key="2">
    <citation type="journal article" date="2021" name="Syst. Appl. Microbiol.">
        <title>Phylogenetic classification of ten novel species belonging to the genus Bifidobacterium comprising B. phasiani sp. nov., B. pongonis sp. nov., B. saguinibicoloris sp. nov., B. colobi sp. nov., B. simiiventris sp. nov., B. santillanense sp. nov., B. miconis sp. nov., B. amazonense sp. nov., B. pluvialisilvae sp. nov., and B. miconisargentati sp. nov.</title>
        <authorList>
            <person name="Lugli G.A."/>
            <person name="Calvete-Torre I."/>
            <person name="Alessandri G."/>
            <person name="Milani C."/>
            <person name="Turroni F."/>
            <person name="Laiolo P."/>
            <person name="Ossiprandi M.C."/>
            <person name="Margolles A."/>
            <person name="Ruiz L."/>
            <person name="Ventura M."/>
        </authorList>
    </citation>
    <scope>NUCLEOTIDE SEQUENCE [LARGE SCALE GENOMIC DNA]</scope>
    <source>
        <strain evidence="3 4">MA1</strain>
    </source>
</reference>